<keyword evidence="10 15" id="KW-0066">ATP synthesis</keyword>
<keyword evidence="19" id="KW-1185">Reference proteome</keyword>
<keyword evidence="7 15" id="KW-1133">Transmembrane helix</keyword>
<organism evidence="18 19">
    <name type="scientific">Hallella bergensis DSM 17361</name>
    <dbReference type="NCBI Taxonomy" id="585502"/>
    <lineage>
        <taxon>Bacteria</taxon>
        <taxon>Pseudomonadati</taxon>
        <taxon>Bacteroidota</taxon>
        <taxon>Bacteroidia</taxon>
        <taxon>Bacteroidales</taxon>
        <taxon>Prevotellaceae</taxon>
        <taxon>Hallella</taxon>
    </lineage>
</organism>
<sequence length="173" mass="19754">MDNLPSILTPDLGLLFWMLLAFLVVFGVLAKFGFPAITNMVEDRKKYIDDSLRKAHEASERLENIRQEGESMLQEAREKQAQLLKEATETRDVIVEKAQEKAKAEGTRLLSDAKAQIEAEKQNAIRDIRSQVAELSVKIAERIVKQQLSSNDKQMELIDKLLDEVSEDNKREQ</sequence>
<comment type="subcellular location">
    <subcellularLocation>
        <location evidence="15">Cell membrane</location>
        <topology evidence="15">Single-pass membrane protein</topology>
    </subcellularLocation>
    <subcellularLocation>
        <location evidence="14">Endomembrane system</location>
        <topology evidence="14">Single-pass membrane protein</topology>
    </subcellularLocation>
</comment>
<dbReference type="HAMAP" id="MF_01398">
    <property type="entry name" value="ATP_synth_b_bprime"/>
    <property type="match status" value="1"/>
</dbReference>
<keyword evidence="2 15" id="KW-0813">Transport</keyword>
<dbReference type="Gene3D" id="1.20.5.620">
    <property type="entry name" value="F1F0 ATP synthase subunit B, membrane domain"/>
    <property type="match status" value="1"/>
</dbReference>
<comment type="function">
    <text evidence="11 15">F(1)F(0) ATP synthase produces ATP from ADP in the presence of a proton or sodium gradient. F-type ATPases consist of two structural domains, F(1) containing the extramembraneous catalytic core and F(0) containing the membrane proton channel, linked together by a central stalk and a peripheral stalk. During catalysis, ATP synthesis in the catalytic domain of F(1) is coupled via a rotary mechanism of the central stalk subunits to proton translocation.</text>
</comment>
<dbReference type="GO" id="GO:0046961">
    <property type="term" value="F:proton-transporting ATPase activity, rotational mechanism"/>
    <property type="evidence" value="ECO:0007669"/>
    <property type="project" value="TreeGrafter"/>
</dbReference>
<evidence type="ECO:0000256" key="1">
    <source>
        <dbReference type="ARBA" id="ARBA00005513"/>
    </source>
</evidence>
<keyword evidence="3 15" id="KW-1003">Cell membrane</keyword>
<keyword evidence="5 15" id="KW-0812">Transmembrane</keyword>
<keyword evidence="9 15" id="KW-0472">Membrane</keyword>
<dbReference type="Proteomes" id="UP000003160">
    <property type="component" value="Unassembled WGS sequence"/>
</dbReference>
<dbReference type="InterPro" id="IPR028987">
    <property type="entry name" value="ATP_synth_B-like_membr_sf"/>
</dbReference>
<accession>D1PVB0</accession>
<comment type="subunit">
    <text evidence="13">F-type ATPases have 2 components, F(1) - the catalytic core - and F(0) - the membrane proton channel. F(1) has five subunits: alpha(3), beta(3), gamma(1), delta(1), epsilon(1). F(0) has four main subunits: a(1), b(2) and c(10-14). The alpha and beta chains form an alternating ring which encloses part of the gamma chain. F(1) is attached to F(0) by a central stalk formed by the gamma and epsilon chains, while a peripheral stalk is formed by the delta and b chains.</text>
</comment>
<dbReference type="NCBIfam" id="TIGR01144">
    <property type="entry name" value="ATP_synt_b"/>
    <property type="match status" value="1"/>
</dbReference>
<evidence type="ECO:0000256" key="11">
    <source>
        <dbReference type="ARBA" id="ARBA00025198"/>
    </source>
</evidence>
<dbReference type="GO" id="GO:0045259">
    <property type="term" value="C:proton-transporting ATP synthase complex"/>
    <property type="evidence" value="ECO:0007669"/>
    <property type="project" value="UniProtKB-KW"/>
</dbReference>
<name>D1PVB0_9BACT</name>
<evidence type="ECO:0000256" key="6">
    <source>
        <dbReference type="ARBA" id="ARBA00022781"/>
    </source>
</evidence>
<evidence type="ECO:0000256" key="2">
    <source>
        <dbReference type="ARBA" id="ARBA00022448"/>
    </source>
</evidence>
<evidence type="ECO:0000313" key="19">
    <source>
        <dbReference type="Proteomes" id="UP000003160"/>
    </source>
</evidence>
<keyword evidence="6 15" id="KW-0375">Hydrogen ion transport</keyword>
<feature type="coiled-coil region" evidence="17">
    <location>
        <begin position="48"/>
        <end position="134"/>
    </location>
</feature>
<keyword evidence="8 15" id="KW-0406">Ion transport</keyword>
<dbReference type="GO" id="GO:0012505">
    <property type="term" value="C:endomembrane system"/>
    <property type="evidence" value="ECO:0007669"/>
    <property type="project" value="UniProtKB-SubCell"/>
</dbReference>
<dbReference type="InterPro" id="IPR002146">
    <property type="entry name" value="ATP_synth_b/b'su_bac/chlpt"/>
</dbReference>
<dbReference type="AlphaFoldDB" id="D1PVB0"/>
<evidence type="ECO:0000256" key="9">
    <source>
        <dbReference type="ARBA" id="ARBA00023136"/>
    </source>
</evidence>
<dbReference type="RefSeq" id="WP_007173009.1">
    <property type="nucleotide sequence ID" value="NZ_GG704780.1"/>
</dbReference>
<evidence type="ECO:0000256" key="5">
    <source>
        <dbReference type="ARBA" id="ARBA00022692"/>
    </source>
</evidence>
<evidence type="ECO:0000256" key="8">
    <source>
        <dbReference type="ARBA" id="ARBA00023065"/>
    </source>
</evidence>
<dbReference type="GO" id="GO:0016787">
    <property type="term" value="F:hydrolase activity"/>
    <property type="evidence" value="ECO:0007669"/>
    <property type="project" value="UniProtKB-KW"/>
</dbReference>
<dbReference type="OrthoDB" id="9795289at2"/>
<dbReference type="CDD" id="cd06503">
    <property type="entry name" value="ATP-synt_Fo_b"/>
    <property type="match status" value="1"/>
</dbReference>
<dbReference type="EMBL" id="ACKS01000035">
    <property type="protein sequence ID" value="EFA44684.1"/>
    <property type="molecule type" value="Genomic_DNA"/>
</dbReference>
<comment type="subunit">
    <text evidence="15">F-type ATPases have 2 components, F(1) - the catalytic core - and F(0) - the membrane proton channel. F(1) has five subunits: alpha(3), beta(3), gamma(1), delta(1), epsilon(1). F(0) has three main subunits: a(1), b(2) and c(10-14). The alpha and beta chains form an alternating ring which encloses part of the gamma chain. F(1) is attached to F(0) by a central stalk formed by the gamma and epsilon chains, while a peripheral stalk is formed by the delta and b chains.</text>
</comment>
<comment type="function">
    <text evidence="12">Component of the F(0) channel, it forms part of the peripheral stalk, linking F(1) to F(0). The b'-subunit is a diverged and duplicated form of b found in plants and photosynthetic bacteria.</text>
</comment>
<evidence type="ECO:0000313" key="18">
    <source>
        <dbReference type="EMBL" id="EFA44684.1"/>
    </source>
</evidence>
<evidence type="ECO:0000256" key="14">
    <source>
        <dbReference type="ARBA" id="ARBA00037847"/>
    </source>
</evidence>
<evidence type="ECO:0000256" key="3">
    <source>
        <dbReference type="ARBA" id="ARBA00022475"/>
    </source>
</evidence>
<evidence type="ECO:0000256" key="12">
    <source>
        <dbReference type="ARBA" id="ARBA00025614"/>
    </source>
</evidence>
<gene>
    <name evidence="15 18" type="primary">atpF</name>
    <name evidence="18" type="ORF">HMPREF0645_0895</name>
</gene>
<dbReference type="InterPro" id="IPR005864">
    <property type="entry name" value="ATP_synth_F0_bsu_bac"/>
</dbReference>
<dbReference type="HOGENOM" id="CLU_079215_4_1_10"/>
<comment type="similarity">
    <text evidence="1 15 16">Belongs to the ATPase B chain family.</text>
</comment>
<keyword evidence="17" id="KW-0175">Coiled coil</keyword>
<dbReference type="eggNOG" id="COG0711">
    <property type="taxonomic scope" value="Bacteria"/>
</dbReference>
<evidence type="ECO:0000256" key="15">
    <source>
        <dbReference type="HAMAP-Rule" id="MF_01398"/>
    </source>
</evidence>
<comment type="caution">
    <text evidence="18">The sequence shown here is derived from an EMBL/GenBank/DDBJ whole genome shotgun (WGS) entry which is preliminary data.</text>
</comment>
<dbReference type="GO" id="GO:0005886">
    <property type="term" value="C:plasma membrane"/>
    <property type="evidence" value="ECO:0007669"/>
    <property type="project" value="UniProtKB-SubCell"/>
</dbReference>
<dbReference type="InterPro" id="IPR050059">
    <property type="entry name" value="ATP_synthase_B_chain"/>
</dbReference>
<evidence type="ECO:0000256" key="17">
    <source>
        <dbReference type="SAM" id="Coils"/>
    </source>
</evidence>
<evidence type="ECO:0000256" key="13">
    <source>
        <dbReference type="ARBA" id="ARBA00026054"/>
    </source>
</evidence>
<protein>
    <recommendedName>
        <fullName evidence="15">ATP synthase subunit b</fullName>
    </recommendedName>
    <alternativeName>
        <fullName evidence="15">ATP synthase F(0) sector subunit b</fullName>
    </alternativeName>
    <alternativeName>
        <fullName evidence="15">ATPase subunit I</fullName>
    </alternativeName>
    <alternativeName>
        <fullName evidence="15">F-type ATPase subunit b</fullName>
        <shortName evidence="15">F-ATPase subunit b</shortName>
    </alternativeName>
</protein>
<proteinExistence type="inferred from homology"/>
<dbReference type="GO" id="GO:0046933">
    <property type="term" value="F:proton-transporting ATP synthase activity, rotational mechanism"/>
    <property type="evidence" value="ECO:0007669"/>
    <property type="project" value="UniProtKB-UniRule"/>
</dbReference>
<evidence type="ECO:0000256" key="4">
    <source>
        <dbReference type="ARBA" id="ARBA00022547"/>
    </source>
</evidence>
<evidence type="ECO:0000256" key="7">
    <source>
        <dbReference type="ARBA" id="ARBA00022989"/>
    </source>
</evidence>
<keyword evidence="4 15" id="KW-0138">CF(0)</keyword>
<dbReference type="PANTHER" id="PTHR33445">
    <property type="entry name" value="ATP SYNTHASE SUBUNIT B', CHLOROPLASTIC"/>
    <property type="match status" value="1"/>
</dbReference>
<dbReference type="Pfam" id="PF00430">
    <property type="entry name" value="ATP-synt_B"/>
    <property type="match status" value="1"/>
</dbReference>
<evidence type="ECO:0000256" key="10">
    <source>
        <dbReference type="ARBA" id="ARBA00023310"/>
    </source>
</evidence>
<reference evidence="18 19" key="1">
    <citation type="submission" date="2009-10" db="EMBL/GenBank/DDBJ databases">
        <authorList>
            <person name="Qin X."/>
            <person name="Bachman B."/>
            <person name="Battles P."/>
            <person name="Bell A."/>
            <person name="Bess C."/>
            <person name="Bickham C."/>
            <person name="Chaboub L."/>
            <person name="Chen D."/>
            <person name="Coyle M."/>
            <person name="Deiros D.R."/>
            <person name="Dinh H."/>
            <person name="Forbes L."/>
            <person name="Fowler G."/>
            <person name="Francisco L."/>
            <person name="Fu Q."/>
            <person name="Gubbala S."/>
            <person name="Hale W."/>
            <person name="Han Y."/>
            <person name="Hemphill L."/>
            <person name="Highlander S.K."/>
            <person name="Hirani K."/>
            <person name="Hogues M."/>
            <person name="Jackson L."/>
            <person name="Jakkamsetti A."/>
            <person name="Javaid M."/>
            <person name="Jiang H."/>
            <person name="Korchina V."/>
            <person name="Kovar C."/>
            <person name="Lara F."/>
            <person name="Lee S."/>
            <person name="Mata R."/>
            <person name="Mathew T."/>
            <person name="Moen C."/>
            <person name="Morales K."/>
            <person name="Munidasa M."/>
            <person name="Nazareth L."/>
            <person name="Ngo R."/>
            <person name="Nguyen L."/>
            <person name="Okwuonu G."/>
            <person name="Ongeri F."/>
            <person name="Patil S."/>
            <person name="Petrosino J."/>
            <person name="Pham C."/>
            <person name="Pham P."/>
            <person name="Pu L.-L."/>
            <person name="Puazo M."/>
            <person name="Raj R."/>
            <person name="Reid J."/>
            <person name="Rouhana J."/>
            <person name="Saada N."/>
            <person name="Shang Y."/>
            <person name="Simmons D."/>
            <person name="Thornton R."/>
            <person name="Warren J."/>
            <person name="Weissenberger G."/>
            <person name="Zhang J."/>
            <person name="Zhang L."/>
            <person name="Zhou C."/>
            <person name="Zhu D."/>
            <person name="Muzny D."/>
            <person name="Worley K."/>
            <person name="Gibbs R."/>
        </authorList>
    </citation>
    <scope>NUCLEOTIDE SEQUENCE [LARGE SCALE GENOMIC DNA]</scope>
    <source>
        <strain evidence="18 19">DSM 17361</strain>
    </source>
</reference>
<feature type="transmembrane region" description="Helical" evidence="15">
    <location>
        <begin position="12"/>
        <end position="34"/>
    </location>
</feature>
<dbReference type="SUPFAM" id="SSF81573">
    <property type="entry name" value="F1F0 ATP synthase subunit B, membrane domain"/>
    <property type="match status" value="1"/>
</dbReference>
<evidence type="ECO:0000256" key="16">
    <source>
        <dbReference type="RuleBase" id="RU003848"/>
    </source>
</evidence>
<dbReference type="PANTHER" id="PTHR33445:SF1">
    <property type="entry name" value="ATP SYNTHASE SUBUNIT B"/>
    <property type="match status" value="1"/>
</dbReference>
<keyword evidence="18" id="KW-0378">Hydrolase</keyword>